<comment type="caution">
    <text evidence="9">The sequence shown here is derived from an EMBL/GenBank/DDBJ whole genome shotgun (WGS) entry which is preliminary data.</text>
</comment>
<dbReference type="Gene3D" id="1.20.1250.20">
    <property type="entry name" value="MFS general substrate transporter like domains"/>
    <property type="match status" value="1"/>
</dbReference>
<gene>
    <name evidence="9" type="ORF">LMG28140_02152</name>
</gene>
<feature type="transmembrane region" description="Helical" evidence="7">
    <location>
        <begin position="61"/>
        <end position="84"/>
    </location>
</feature>
<name>A0ABN7HNN9_9BURK</name>
<sequence length="422" mass="44313">MFKRTVREYRVAASTLNAAPGSVAQRKPAYFWTATAISVHTLWTSAAPAMFYPIYARQFGLSAPTVAGIFAVYPVVVVIALLLLADLPEWVGRRTTMLIGLVCSITGVALFAVADGPSQLFVGRAFMGAGVGLSAGPASAALVDFSAISRRHIASASNTAAQAVGLALATLTGGALIQYAPLPLRTNYVTLLAFLVVVFAFTLRLPSDAPEAKPSRWRIRIIGVPKPIRRVFWPSAVACVSAFMLGSVFLSAGAQIAHDLVSSSNALVNGSIIALFAAVWGLASIALQRMPFRGTVLIGGVCAVISMTLLVRAGTDHSLSLFLLSTAIGGASYGLLFLGGLGSLNAGTPDISRGLALSSLYFCCYFMQALTAFVLGLAITRFGIYHALQLVCTLIALLSVVSVASFWWPLIINRPTAATPPT</sequence>
<protein>
    <recommendedName>
        <fullName evidence="8">Major facilitator superfamily (MFS) profile domain-containing protein</fullName>
    </recommendedName>
</protein>
<keyword evidence="10" id="KW-1185">Reference proteome</keyword>
<dbReference type="EMBL" id="CAJHCP010000004">
    <property type="protein sequence ID" value="CAD6528582.1"/>
    <property type="molecule type" value="Genomic_DNA"/>
</dbReference>
<dbReference type="SUPFAM" id="SSF103473">
    <property type="entry name" value="MFS general substrate transporter"/>
    <property type="match status" value="1"/>
</dbReference>
<dbReference type="InterPro" id="IPR036259">
    <property type="entry name" value="MFS_trans_sf"/>
</dbReference>
<feature type="transmembrane region" description="Helical" evidence="7">
    <location>
        <begin position="96"/>
        <end position="114"/>
    </location>
</feature>
<dbReference type="Proteomes" id="UP000598032">
    <property type="component" value="Unassembled WGS sequence"/>
</dbReference>
<keyword evidence="4 7" id="KW-0812">Transmembrane</keyword>
<reference evidence="9 10" key="1">
    <citation type="submission" date="2020-10" db="EMBL/GenBank/DDBJ databases">
        <authorList>
            <person name="Peeters C."/>
        </authorList>
    </citation>
    <scope>NUCLEOTIDE SEQUENCE [LARGE SCALE GENOMIC DNA]</scope>
    <source>
        <strain evidence="9 10">LMG 28140</strain>
    </source>
</reference>
<feature type="domain" description="Major facilitator superfamily (MFS) profile" evidence="8">
    <location>
        <begin position="29"/>
        <end position="422"/>
    </location>
</feature>
<feature type="transmembrane region" description="Helical" evidence="7">
    <location>
        <begin position="266"/>
        <end position="287"/>
    </location>
</feature>
<feature type="transmembrane region" description="Helical" evidence="7">
    <location>
        <begin position="384"/>
        <end position="408"/>
    </location>
</feature>
<feature type="transmembrane region" description="Helical" evidence="7">
    <location>
        <begin position="188"/>
        <end position="210"/>
    </location>
</feature>
<dbReference type="PROSITE" id="PS50850">
    <property type="entry name" value="MFS"/>
    <property type="match status" value="1"/>
</dbReference>
<feature type="transmembrane region" description="Helical" evidence="7">
    <location>
        <begin position="231"/>
        <end position="254"/>
    </location>
</feature>
<evidence type="ECO:0000256" key="7">
    <source>
        <dbReference type="SAM" id="Phobius"/>
    </source>
</evidence>
<feature type="transmembrane region" description="Helical" evidence="7">
    <location>
        <begin position="294"/>
        <end position="313"/>
    </location>
</feature>
<evidence type="ECO:0000313" key="9">
    <source>
        <dbReference type="EMBL" id="CAD6528582.1"/>
    </source>
</evidence>
<evidence type="ECO:0000259" key="8">
    <source>
        <dbReference type="PROSITE" id="PS50850"/>
    </source>
</evidence>
<keyword evidence="5 7" id="KW-1133">Transmembrane helix</keyword>
<dbReference type="InterPro" id="IPR050171">
    <property type="entry name" value="MFS_Transporters"/>
</dbReference>
<comment type="subcellular location">
    <subcellularLocation>
        <location evidence="1">Cell membrane</location>
        <topology evidence="1">Multi-pass membrane protein</topology>
    </subcellularLocation>
</comment>
<evidence type="ECO:0000256" key="2">
    <source>
        <dbReference type="ARBA" id="ARBA00022448"/>
    </source>
</evidence>
<evidence type="ECO:0000256" key="4">
    <source>
        <dbReference type="ARBA" id="ARBA00022692"/>
    </source>
</evidence>
<organism evidence="9 10">
    <name type="scientific">Paraburkholderia metrosideri</name>
    <dbReference type="NCBI Taxonomy" id="580937"/>
    <lineage>
        <taxon>Bacteria</taxon>
        <taxon>Pseudomonadati</taxon>
        <taxon>Pseudomonadota</taxon>
        <taxon>Betaproteobacteria</taxon>
        <taxon>Burkholderiales</taxon>
        <taxon>Burkholderiaceae</taxon>
        <taxon>Paraburkholderia</taxon>
    </lineage>
</organism>
<keyword evidence="6 7" id="KW-0472">Membrane</keyword>
<evidence type="ECO:0000256" key="6">
    <source>
        <dbReference type="ARBA" id="ARBA00023136"/>
    </source>
</evidence>
<proteinExistence type="predicted"/>
<evidence type="ECO:0000256" key="5">
    <source>
        <dbReference type="ARBA" id="ARBA00022989"/>
    </source>
</evidence>
<dbReference type="Pfam" id="PF07690">
    <property type="entry name" value="MFS_1"/>
    <property type="match status" value="1"/>
</dbReference>
<evidence type="ECO:0000313" key="10">
    <source>
        <dbReference type="Proteomes" id="UP000598032"/>
    </source>
</evidence>
<dbReference type="RefSeq" id="WP_201642250.1">
    <property type="nucleotide sequence ID" value="NZ_CAJHCP010000004.1"/>
</dbReference>
<dbReference type="InterPro" id="IPR011701">
    <property type="entry name" value="MFS"/>
</dbReference>
<keyword evidence="3" id="KW-1003">Cell membrane</keyword>
<dbReference type="InterPro" id="IPR020846">
    <property type="entry name" value="MFS_dom"/>
</dbReference>
<dbReference type="PANTHER" id="PTHR23517">
    <property type="entry name" value="RESISTANCE PROTEIN MDTM, PUTATIVE-RELATED-RELATED"/>
    <property type="match status" value="1"/>
</dbReference>
<feature type="transmembrane region" description="Helical" evidence="7">
    <location>
        <begin position="354"/>
        <end position="378"/>
    </location>
</feature>
<keyword evidence="2" id="KW-0813">Transport</keyword>
<feature type="transmembrane region" description="Helical" evidence="7">
    <location>
        <begin position="160"/>
        <end position="182"/>
    </location>
</feature>
<feature type="transmembrane region" description="Helical" evidence="7">
    <location>
        <begin position="126"/>
        <end position="148"/>
    </location>
</feature>
<evidence type="ECO:0000256" key="1">
    <source>
        <dbReference type="ARBA" id="ARBA00004651"/>
    </source>
</evidence>
<evidence type="ECO:0000256" key="3">
    <source>
        <dbReference type="ARBA" id="ARBA00022475"/>
    </source>
</evidence>
<feature type="transmembrane region" description="Helical" evidence="7">
    <location>
        <begin position="319"/>
        <end position="342"/>
    </location>
</feature>
<accession>A0ABN7HNN9</accession>